<protein>
    <submittedName>
        <fullName evidence="1">Uncharacterized protein</fullName>
    </submittedName>
</protein>
<gene>
    <name evidence="1" type="ORF">GCM10022419_083480</name>
</gene>
<name>A0ABP6YT31_9ACTN</name>
<sequence length="98" mass="10523">MQADPQEAVARGPCFAERVADVAGDGLAHAVAVDRLVHNHIRHCAAFRHGCRIGGPPGRLEAAEPTWHGVQLTKLRLTEPGFRPCATKEGLLGLSLLR</sequence>
<comment type="caution">
    <text evidence="1">The sequence shown here is derived from an EMBL/GenBank/DDBJ whole genome shotgun (WGS) entry which is preliminary data.</text>
</comment>
<evidence type="ECO:0000313" key="2">
    <source>
        <dbReference type="Proteomes" id="UP001500630"/>
    </source>
</evidence>
<reference evidence="2" key="1">
    <citation type="journal article" date="2019" name="Int. J. Syst. Evol. Microbiol.">
        <title>The Global Catalogue of Microorganisms (GCM) 10K type strain sequencing project: providing services to taxonomists for standard genome sequencing and annotation.</title>
        <authorList>
            <consortium name="The Broad Institute Genomics Platform"/>
            <consortium name="The Broad Institute Genome Sequencing Center for Infectious Disease"/>
            <person name="Wu L."/>
            <person name="Ma J."/>
        </authorList>
    </citation>
    <scope>NUCLEOTIDE SEQUENCE [LARGE SCALE GENOMIC DNA]</scope>
    <source>
        <strain evidence="2">JCM 17326</strain>
    </source>
</reference>
<organism evidence="1 2">
    <name type="scientific">Nonomuraea rosea</name>
    <dbReference type="NCBI Taxonomy" id="638574"/>
    <lineage>
        <taxon>Bacteria</taxon>
        <taxon>Bacillati</taxon>
        <taxon>Actinomycetota</taxon>
        <taxon>Actinomycetes</taxon>
        <taxon>Streptosporangiales</taxon>
        <taxon>Streptosporangiaceae</taxon>
        <taxon>Nonomuraea</taxon>
    </lineage>
</organism>
<evidence type="ECO:0000313" key="1">
    <source>
        <dbReference type="EMBL" id="GAA3588468.1"/>
    </source>
</evidence>
<accession>A0ABP6YT31</accession>
<dbReference type="Proteomes" id="UP001500630">
    <property type="component" value="Unassembled WGS sequence"/>
</dbReference>
<proteinExistence type="predicted"/>
<dbReference type="EMBL" id="BAABDQ010000024">
    <property type="protein sequence ID" value="GAA3588468.1"/>
    <property type="molecule type" value="Genomic_DNA"/>
</dbReference>
<keyword evidence="2" id="KW-1185">Reference proteome</keyword>